<dbReference type="Gene3D" id="1.20.58.670">
    <property type="entry name" value="Dsl1p vesicle tethering complex, Tip20p subunit, domain D"/>
    <property type="match status" value="1"/>
</dbReference>
<evidence type="ECO:0008006" key="5">
    <source>
        <dbReference type="Google" id="ProtNLM"/>
    </source>
</evidence>
<organism evidence="3 4">
    <name type="scientific">Sporothrix stenoceras</name>
    <dbReference type="NCBI Taxonomy" id="5173"/>
    <lineage>
        <taxon>Eukaryota</taxon>
        <taxon>Fungi</taxon>
        <taxon>Dikarya</taxon>
        <taxon>Ascomycota</taxon>
        <taxon>Pezizomycotina</taxon>
        <taxon>Sordariomycetes</taxon>
        <taxon>Sordariomycetidae</taxon>
        <taxon>Ophiostomatales</taxon>
        <taxon>Ophiostomataceae</taxon>
        <taxon>Sporothrix</taxon>
    </lineage>
</organism>
<evidence type="ECO:0000256" key="2">
    <source>
        <dbReference type="SAM" id="MobiDB-lite"/>
    </source>
</evidence>
<keyword evidence="1" id="KW-0175">Coiled coil</keyword>
<name>A0ABR3ZFS7_9PEZI</name>
<feature type="coiled-coil region" evidence="1">
    <location>
        <begin position="37"/>
        <end position="71"/>
    </location>
</feature>
<dbReference type="PROSITE" id="PS51386">
    <property type="entry name" value="RINT1_TIP20"/>
    <property type="match status" value="1"/>
</dbReference>
<feature type="compositionally biased region" description="Gly residues" evidence="2">
    <location>
        <begin position="630"/>
        <end position="639"/>
    </location>
</feature>
<sequence>MTTAASSDDPLVVFPFGEPDPRLEDYLDDKLQSTADLDTLDALLQSVNLQHEQLQNQLDDAARALDEARGAATTQRNALQAALTEFDGLEDDITRRLAVANAENAAPEAVVQRLTAPMEHLQRVTLAHDYLVLLQDVGQLADAARAALPDRPKDALAPYTRIRRLATRLVELQGAAADTGAPAAHLVAHVGALADGLWKEMNETMRNDFSTLLEQRGWPAGVDAAVPADETWRDGFGKLVDLQVPEILERSTAAASFTSSTYSEPIPLLPIDVMAQIFVKEFRYHFLTEGRRTSEPRQIGDVCFPWFLERVETWSDFLRASFADLLADRFEGTSAEDKMAYIDPVCALVAALLPVMREKVQQTVVYAVDQLHQQRQQQEQQQQGSGIPASVPAPLTTPTFLGSLNVQLLAFDEELRTRFGYDGGLGTYSPTAYSASTARYWPGLAGEPGGVLDQHFPLWLQAEKEYALSRYREIVDGTSQAAQDARATIDYDYSGAGRTKPTLAAVHVVDLLRSVSGQYRHLRKFNHRLRFLIDIQITLLDAYDDRLRGSLETYASMTSAVGRTLHGVTKEQLATLEGTGGLEALCRVFGSADHLINTLREWANEEFFVTLYDELETRSKKAEQAESAGTGNGQLGGGLSVNNVRERTSSSAADGSAHKAHGDGNMDEDNLFDGTIQAFKQRRKAAQEFLVSTLADSHRKAFRPYVLRTQWTTVAGNGRGSVDESSDASAANDSGAVVSPSDLAITPELDEPLRIIRRNLEFLTRAIGTAPLRRVVRGALEKLQDHLWGDVLMANKFTTLGAAQFARDISAVASTVERLVPLGSTALEGLREGVTLLNLPVSVPTNASKEGGTSITLQEANDRIFVDNAEAKKLLQELQLTTLTPPTGRNIIQRRIESSG</sequence>
<feature type="compositionally biased region" description="Low complexity" evidence="2">
    <location>
        <begin position="727"/>
        <end position="737"/>
    </location>
</feature>
<evidence type="ECO:0000313" key="4">
    <source>
        <dbReference type="Proteomes" id="UP001583186"/>
    </source>
</evidence>
<feature type="region of interest" description="Disordered" evidence="2">
    <location>
        <begin position="646"/>
        <end position="668"/>
    </location>
</feature>
<protein>
    <recommendedName>
        <fullName evidence="5">Rint-1 family protein</fullName>
    </recommendedName>
</protein>
<dbReference type="Proteomes" id="UP001583186">
    <property type="component" value="Unassembled WGS sequence"/>
</dbReference>
<evidence type="ECO:0000256" key="1">
    <source>
        <dbReference type="SAM" id="Coils"/>
    </source>
</evidence>
<dbReference type="InterPro" id="IPR007528">
    <property type="entry name" value="RINT1_Tip20"/>
</dbReference>
<evidence type="ECO:0000313" key="3">
    <source>
        <dbReference type="EMBL" id="KAL1899167.1"/>
    </source>
</evidence>
<dbReference type="PANTHER" id="PTHR13520">
    <property type="entry name" value="RAD50-INTERACTING PROTEIN 1 RINT-1"/>
    <property type="match status" value="1"/>
</dbReference>
<feature type="region of interest" description="Disordered" evidence="2">
    <location>
        <begin position="622"/>
        <end position="641"/>
    </location>
</feature>
<gene>
    <name evidence="3" type="ORF">Sste5346_003089</name>
</gene>
<keyword evidence="4" id="KW-1185">Reference proteome</keyword>
<dbReference type="EMBL" id="JAWCUI010000013">
    <property type="protein sequence ID" value="KAL1899167.1"/>
    <property type="molecule type" value="Genomic_DNA"/>
</dbReference>
<feature type="region of interest" description="Disordered" evidence="2">
    <location>
        <begin position="716"/>
        <end position="737"/>
    </location>
</feature>
<accession>A0ABR3ZFS7</accession>
<dbReference type="PANTHER" id="PTHR13520:SF0">
    <property type="entry name" value="RAD50-INTERACTING PROTEIN 1"/>
    <property type="match status" value="1"/>
</dbReference>
<proteinExistence type="predicted"/>
<dbReference type="InterPro" id="IPR042044">
    <property type="entry name" value="EXOC6PINT-1/Sec15/Tip20_C_dom2"/>
</dbReference>
<dbReference type="Pfam" id="PF04437">
    <property type="entry name" value="RINT1_TIP1"/>
    <property type="match status" value="1"/>
</dbReference>
<reference evidence="3 4" key="1">
    <citation type="journal article" date="2024" name="IMA Fungus">
        <title>IMA Genome - F19 : A genome assembly and annotation guide to empower mycologists, including annotated draft genome sequences of Ceratocystis pirilliformis, Diaporthe australafricana, Fusarium ophioides, Paecilomyces lecythidis, and Sporothrix stenoceras.</title>
        <authorList>
            <person name="Aylward J."/>
            <person name="Wilson A.M."/>
            <person name="Visagie C.M."/>
            <person name="Spraker J."/>
            <person name="Barnes I."/>
            <person name="Buitendag C."/>
            <person name="Ceriani C."/>
            <person name="Del Mar Angel L."/>
            <person name="du Plessis D."/>
            <person name="Fuchs T."/>
            <person name="Gasser K."/>
            <person name="Kramer D."/>
            <person name="Li W."/>
            <person name="Munsamy K."/>
            <person name="Piso A."/>
            <person name="Price J.L."/>
            <person name="Sonnekus B."/>
            <person name="Thomas C."/>
            <person name="van der Nest A."/>
            <person name="van Dijk A."/>
            <person name="van Heerden A."/>
            <person name="van Vuuren N."/>
            <person name="Yilmaz N."/>
            <person name="Duong T.A."/>
            <person name="van der Merwe N.A."/>
            <person name="Wingfield M.J."/>
            <person name="Wingfield B.D."/>
        </authorList>
    </citation>
    <scope>NUCLEOTIDE SEQUENCE [LARGE SCALE GENOMIC DNA]</scope>
    <source>
        <strain evidence="3 4">CMW 5346</strain>
    </source>
</reference>
<comment type="caution">
    <text evidence="3">The sequence shown here is derived from an EMBL/GenBank/DDBJ whole genome shotgun (WGS) entry which is preliminary data.</text>
</comment>